<organism evidence="1 2">
    <name type="scientific">Sinorhizobium psoraleae</name>
    <dbReference type="NCBI Taxonomy" id="520838"/>
    <lineage>
        <taxon>Bacteria</taxon>
        <taxon>Pseudomonadati</taxon>
        <taxon>Pseudomonadota</taxon>
        <taxon>Alphaproteobacteria</taxon>
        <taxon>Hyphomicrobiales</taxon>
        <taxon>Rhizobiaceae</taxon>
        <taxon>Sinorhizobium/Ensifer group</taxon>
        <taxon>Sinorhizobium</taxon>
    </lineage>
</organism>
<dbReference type="Proteomes" id="UP001079430">
    <property type="component" value="Unassembled WGS sequence"/>
</dbReference>
<evidence type="ECO:0000313" key="1">
    <source>
        <dbReference type="EMBL" id="MCZ4088700.1"/>
    </source>
</evidence>
<proteinExistence type="predicted"/>
<accession>A0ABT4K9R3</accession>
<dbReference type="EMBL" id="JAPVOI010000002">
    <property type="protein sequence ID" value="MCZ4088700.1"/>
    <property type="molecule type" value="Genomic_DNA"/>
</dbReference>
<gene>
    <name evidence="1" type="ORF">O3W52_00855</name>
</gene>
<comment type="caution">
    <text evidence="1">The sequence shown here is derived from an EMBL/GenBank/DDBJ whole genome shotgun (WGS) entry which is preliminary data.</text>
</comment>
<protein>
    <recommendedName>
        <fullName evidence="3">DeoR family transcriptional regulator</fullName>
    </recommendedName>
</protein>
<evidence type="ECO:0000313" key="2">
    <source>
        <dbReference type="Proteomes" id="UP001079430"/>
    </source>
</evidence>
<keyword evidence="2" id="KW-1185">Reference proteome</keyword>
<reference evidence="1" key="1">
    <citation type="submission" date="2022-10" db="EMBL/GenBank/DDBJ databases">
        <title>Whole genome sequencing of three plant growth promoting bacteria isolated from Vachellia tortilis subsp. raddiana in Morocco.</title>
        <authorList>
            <person name="Hnini M."/>
            <person name="Zouagui R."/>
            <person name="Zouagui H."/>
            <person name="Chemao Elfihri M.-W."/>
            <person name="Ibrahimi A."/>
            <person name="Sbabou L."/>
            <person name="Aurag J."/>
        </authorList>
    </citation>
    <scope>NUCLEOTIDE SEQUENCE</scope>
    <source>
        <strain evidence="1">LMR678</strain>
    </source>
</reference>
<dbReference type="RefSeq" id="WP_269274958.1">
    <property type="nucleotide sequence ID" value="NZ_JAPVOI010000002.1"/>
</dbReference>
<sequence length="39" mass="4691">MVVWEVSLKTARRDIQGLQRASLLEYVGSRRKGRYRRRV</sequence>
<name>A0ABT4K9R3_9HYPH</name>
<evidence type="ECO:0008006" key="3">
    <source>
        <dbReference type="Google" id="ProtNLM"/>
    </source>
</evidence>